<evidence type="ECO:0000313" key="2">
    <source>
        <dbReference type="Proteomes" id="UP001295794"/>
    </source>
</evidence>
<accession>A0AAD2HRM5</accession>
<name>A0AAD2HRM5_9AGAR</name>
<dbReference type="Proteomes" id="UP001295794">
    <property type="component" value="Unassembled WGS sequence"/>
</dbReference>
<dbReference type="EMBL" id="CAVNYO010000444">
    <property type="protein sequence ID" value="CAK5281144.1"/>
    <property type="molecule type" value="Genomic_DNA"/>
</dbReference>
<comment type="caution">
    <text evidence="1">The sequence shown here is derived from an EMBL/GenBank/DDBJ whole genome shotgun (WGS) entry which is preliminary data.</text>
</comment>
<sequence length="158" mass="17709">MLATHGLQLDRQPLPGFPRRRAQDRVQPLGEPIGPAVGAEVRRCARVNALDVRLLELALLLEDPLRSQLRHRFDLQSAVQHGALHQLLEPGFVWLFVLAERHPLRVGDDHRPDAERSARLGELRNLHLVFHAVRLRGISSLSPVSASSWTMRLSVSGV</sequence>
<keyword evidence="2" id="KW-1185">Reference proteome</keyword>
<gene>
    <name evidence="1" type="ORF">MYCIT1_LOCUS32046</name>
</gene>
<protein>
    <submittedName>
        <fullName evidence="1">Uncharacterized protein</fullName>
    </submittedName>
</protein>
<organism evidence="1 2">
    <name type="scientific">Mycena citricolor</name>
    <dbReference type="NCBI Taxonomy" id="2018698"/>
    <lineage>
        <taxon>Eukaryota</taxon>
        <taxon>Fungi</taxon>
        <taxon>Dikarya</taxon>
        <taxon>Basidiomycota</taxon>
        <taxon>Agaricomycotina</taxon>
        <taxon>Agaricomycetes</taxon>
        <taxon>Agaricomycetidae</taxon>
        <taxon>Agaricales</taxon>
        <taxon>Marasmiineae</taxon>
        <taxon>Mycenaceae</taxon>
        <taxon>Mycena</taxon>
    </lineage>
</organism>
<dbReference type="AlphaFoldDB" id="A0AAD2HRM5"/>
<proteinExistence type="predicted"/>
<evidence type="ECO:0000313" key="1">
    <source>
        <dbReference type="EMBL" id="CAK5281144.1"/>
    </source>
</evidence>
<reference evidence="1" key="1">
    <citation type="submission" date="2023-11" db="EMBL/GenBank/DDBJ databases">
        <authorList>
            <person name="De Vega J J."/>
            <person name="De Vega J J."/>
        </authorList>
    </citation>
    <scope>NUCLEOTIDE SEQUENCE</scope>
</reference>